<dbReference type="InterPro" id="IPR000340">
    <property type="entry name" value="Dual-sp_phosphatase_cat-dom"/>
</dbReference>
<accession>A0A7S3N911</accession>
<dbReference type="PROSITE" id="PS00383">
    <property type="entry name" value="TYR_PHOSPHATASE_1"/>
    <property type="match status" value="1"/>
</dbReference>
<comment type="similarity">
    <text evidence="1">Belongs to the protein-tyrosine phosphatase family. Non-receptor class dual specificity subfamily.</text>
</comment>
<dbReference type="PROSITE" id="PS50054">
    <property type="entry name" value="TYR_PHOSPHATASE_DUAL"/>
    <property type="match status" value="1"/>
</dbReference>
<evidence type="ECO:0000313" key="7">
    <source>
        <dbReference type="EMBL" id="CAE0347993.1"/>
    </source>
</evidence>
<evidence type="ECO:0000259" key="6">
    <source>
        <dbReference type="PROSITE" id="PS50056"/>
    </source>
</evidence>
<feature type="domain" description="Tyrosine-protein phosphatase" evidence="5">
    <location>
        <begin position="1"/>
        <end position="105"/>
    </location>
</feature>
<sequence length="108" mass="12363">MEPKFPDKFKYKVFELEDDDDEDIKKYFAEGIEFITDSLAAGGCVFVHCAAGISRSTSMLCAYLMKTYKWTFHKALTIVQEKRSFVCPNQGFQEQLLEFQGELEIGLG</sequence>
<evidence type="ECO:0000256" key="1">
    <source>
        <dbReference type="ARBA" id="ARBA00008601"/>
    </source>
</evidence>
<feature type="domain" description="Tyrosine specific protein phosphatases" evidence="6">
    <location>
        <begin position="26"/>
        <end position="83"/>
    </location>
</feature>
<evidence type="ECO:0000256" key="4">
    <source>
        <dbReference type="ARBA" id="ARBA00022912"/>
    </source>
</evidence>
<keyword evidence="4" id="KW-0904">Protein phosphatase</keyword>
<dbReference type="GO" id="GO:0043409">
    <property type="term" value="P:negative regulation of MAPK cascade"/>
    <property type="evidence" value="ECO:0007669"/>
    <property type="project" value="TreeGrafter"/>
</dbReference>
<dbReference type="AlphaFoldDB" id="A0A7S3N911"/>
<dbReference type="Pfam" id="PF00782">
    <property type="entry name" value="DSPc"/>
    <property type="match status" value="1"/>
</dbReference>
<dbReference type="CDD" id="cd14498">
    <property type="entry name" value="DSP"/>
    <property type="match status" value="1"/>
</dbReference>
<dbReference type="EC" id="3.1.3.48" evidence="2"/>
<evidence type="ECO:0000259" key="5">
    <source>
        <dbReference type="PROSITE" id="PS50054"/>
    </source>
</evidence>
<dbReference type="InterPro" id="IPR000387">
    <property type="entry name" value="Tyr_Pase_dom"/>
</dbReference>
<dbReference type="InterPro" id="IPR029021">
    <property type="entry name" value="Prot-tyrosine_phosphatase-like"/>
</dbReference>
<dbReference type="InterPro" id="IPR016130">
    <property type="entry name" value="Tyr_Pase_AS"/>
</dbReference>
<evidence type="ECO:0000256" key="3">
    <source>
        <dbReference type="ARBA" id="ARBA00022801"/>
    </source>
</evidence>
<dbReference type="SUPFAM" id="SSF52799">
    <property type="entry name" value="(Phosphotyrosine protein) phosphatases II"/>
    <property type="match status" value="1"/>
</dbReference>
<dbReference type="Gene3D" id="3.90.190.10">
    <property type="entry name" value="Protein tyrosine phosphatase superfamily"/>
    <property type="match status" value="1"/>
</dbReference>
<dbReference type="GO" id="GO:0005737">
    <property type="term" value="C:cytoplasm"/>
    <property type="evidence" value="ECO:0007669"/>
    <property type="project" value="TreeGrafter"/>
</dbReference>
<proteinExistence type="inferred from homology"/>
<dbReference type="SMART" id="SM00195">
    <property type="entry name" value="DSPc"/>
    <property type="match status" value="1"/>
</dbReference>
<dbReference type="PANTHER" id="PTHR10159">
    <property type="entry name" value="DUAL SPECIFICITY PROTEIN PHOSPHATASE"/>
    <property type="match status" value="1"/>
</dbReference>
<evidence type="ECO:0000256" key="2">
    <source>
        <dbReference type="ARBA" id="ARBA00013064"/>
    </source>
</evidence>
<keyword evidence="3" id="KW-0378">Hydrolase</keyword>
<reference evidence="7" key="1">
    <citation type="submission" date="2021-01" db="EMBL/GenBank/DDBJ databases">
        <authorList>
            <person name="Corre E."/>
            <person name="Pelletier E."/>
            <person name="Niang G."/>
            <person name="Scheremetjew M."/>
            <person name="Finn R."/>
            <person name="Kale V."/>
            <person name="Holt S."/>
            <person name="Cochrane G."/>
            <person name="Meng A."/>
            <person name="Brown T."/>
            <person name="Cohen L."/>
        </authorList>
    </citation>
    <scope>NUCLEOTIDE SEQUENCE</scope>
    <source>
        <strain evidence="7">FSP1.4</strain>
    </source>
</reference>
<protein>
    <recommendedName>
        <fullName evidence="2">protein-tyrosine-phosphatase</fullName>
        <ecNumber evidence="2">3.1.3.48</ecNumber>
    </recommendedName>
</protein>
<dbReference type="PANTHER" id="PTHR10159:SF519">
    <property type="entry name" value="DUAL SPECIFICITY PROTEIN PHOSPHATASE MPK3"/>
    <property type="match status" value="1"/>
</dbReference>
<dbReference type="InterPro" id="IPR020422">
    <property type="entry name" value="TYR_PHOSPHATASE_DUAL_dom"/>
</dbReference>
<dbReference type="PROSITE" id="PS50056">
    <property type="entry name" value="TYR_PHOSPHATASE_2"/>
    <property type="match status" value="1"/>
</dbReference>
<dbReference type="EMBL" id="HBII01016288">
    <property type="protein sequence ID" value="CAE0347993.1"/>
    <property type="molecule type" value="Transcribed_RNA"/>
</dbReference>
<gene>
    <name evidence="7" type="ORF">EHAR0213_LOCUS6904</name>
</gene>
<dbReference type="GO" id="GO:0004725">
    <property type="term" value="F:protein tyrosine phosphatase activity"/>
    <property type="evidence" value="ECO:0007669"/>
    <property type="project" value="UniProtKB-EC"/>
</dbReference>
<organism evidence="7">
    <name type="scientific">Euplotes harpa</name>
    <dbReference type="NCBI Taxonomy" id="151035"/>
    <lineage>
        <taxon>Eukaryota</taxon>
        <taxon>Sar</taxon>
        <taxon>Alveolata</taxon>
        <taxon>Ciliophora</taxon>
        <taxon>Intramacronucleata</taxon>
        <taxon>Spirotrichea</taxon>
        <taxon>Hypotrichia</taxon>
        <taxon>Euplotida</taxon>
        <taxon>Euplotidae</taxon>
        <taxon>Euplotes</taxon>
    </lineage>
</organism>
<name>A0A7S3N911_9SPIT</name>